<dbReference type="EMBL" id="CADCTX010000570">
    <property type="protein sequence ID" value="CAA9329064.1"/>
    <property type="molecule type" value="Genomic_DNA"/>
</dbReference>
<protein>
    <submittedName>
        <fullName evidence="2">N-acetylglutamate synthase related protein</fullName>
    </submittedName>
</protein>
<organism evidence="2">
    <name type="scientific">uncultured Gemmatimonadaceae bacterium</name>
    <dbReference type="NCBI Taxonomy" id="246130"/>
    <lineage>
        <taxon>Bacteria</taxon>
        <taxon>Pseudomonadati</taxon>
        <taxon>Gemmatimonadota</taxon>
        <taxon>Gemmatimonadia</taxon>
        <taxon>Gemmatimonadales</taxon>
        <taxon>Gemmatimonadaceae</taxon>
        <taxon>environmental samples</taxon>
    </lineage>
</organism>
<accession>A0A6J4LDA6</accession>
<feature type="domain" description="N-acetyltransferase" evidence="1">
    <location>
        <begin position="14"/>
        <end position="179"/>
    </location>
</feature>
<name>A0A6J4LDA6_9BACT</name>
<dbReference type="PANTHER" id="PTHR43610">
    <property type="entry name" value="BLL6696 PROTEIN"/>
    <property type="match status" value="1"/>
</dbReference>
<dbReference type="SUPFAM" id="SSF55729">
    <property type="entry name" value="Acyl-CoA N-acyltransferases (Nat)"/>
    <property type="match status" value="1"/>
</dbReference>
<dbReference type="InterPro" id="IPR000182">
    <property type="entry name" value="GNAT_dom"/>
</dbReference>
<reference evidence="2" key="1">
    <citation type="submission" date="2020-02" db="EMBL/GenBank/DDBJ databases">
        <authorList>
            <person name="Meier V. D."/>
        </authorList>
    </citation>
    <scope>NUCLEOTIDE SEQUENCE</scope>
    <source>
        <strain evidence="2">AVDCRST_MAG40</strain>
    </source>
</reference>
<dbReference type="AlphaFoldDB" id="A0A6J4LDA6"/>
<dbReference type="Gene3D" id="3.40.630.30">
    <property type="match status" value="1"/>
</dbReference>
<dbReference type="InterPro" id="IPR016181">
    <property type="entry name" value="Acyl_CoA_acyltransferase"/>
</dbReference>
<dbReference type="GO" id="GO:0016747">
    <property type="term" value="F:acyltransferase activity, transferring groups other than amino-acyl groups"/>
    <property type="evidence" value="ECO:0007669"/>
    <property type="project" value="InterPro"/>
</dbReference>
<dbReference type="Pfam" id="PF13302">
    <property type="entry name" value="Acetyltransf_3"/>
    <property type="match status" value="1"/>
</dbReference>
<gene>
    <name evidence="2" type="ORF">AVDCRST_MAG40-1830</name>
</gene>
<proteinExistence type="predicted"/>
<dbReference type="PROSITE" id="PS51186">
    <property type="entry name" value="GNAT"/>
    <property type="match status" value="1"/>
</dbReference>
<evidence type="ECO:0000313" key="2">
    <source>
        <dbReference type="EMBL" id="CAA9329064.1"/>
    </source>
</evidence>
<dbReference type="PANTHER" id="PTHR43610:SF1">
    <property type="entry name" value="N-ACETYLTRANSFERASE DOMAIN-CONTAINING PROTEIN"/>
    <property type="match status" value="1"/>
</dbReference>
<evidence type="ECO:0000259" key="1">
    <source>
        <dbReference type="PROSITE" id="PS51186"/>
    </source>
</evidence>
<sequence length="206" mass="22624">MIAPAPLHLAGHGVELAPLDASHAPELAAAAADGRLWELWFTSVPAPEQVEAYIDDALAGQRAGHMLPWVVRELGGGRVVGTTRYHDIVPTIDRVEIGYTWYAAAWQRTHVNSACKRLLLAHAFEVLGCQVVGLRTDRFNAASQRAIEALGARRDGVLRHHAARRDGSVRDTVMYSILAGEWPDVRRHLDSRMARQGPGSAHRPRV</sequence>